<keyword evidence="2" id="KW-1185">Reference proteome</keyword>
<sequence>MEKDDNVVKVMPLINNTVTRRIDEMGEYIETQLVEKLKSRNLSLQMDESTLRDKTTTSAADIYGKLTNYLHVNNISMQNIISFTADGTPVMMSKKKGCFKLMKDENSEMILVHCVIHRENSEAKNITLPLNEVLTSVVKCINSINANTKCERLFKQFCENENGDYVRLLLHIDVRGLSKGNCLKRFKVLYDILSVFLSDKSEMNPLLTLDGSNRTLVDAQTMIFGFVTFIEIEFPTWVIQPMLVKISDVSMQYQE</sequence>
<dbReference type="Proteomes" id="UP000675881">
    <property type="component" value="Chromosome 15"/>
</dbReference>
<dbReference type="OrthoDB" id="6379681at2759"/>
<protein>
    <submittedName>
        <fullName evidence="1">(salmon louse) hypothetical protein</fullName>
    </submittedName>
</protein>
<name>A0A7R8CMA5_LEPSM</name>
<evidence type="ECO:0000313" key="2">
    <source>
        <dbReference type="Proteomes" id="UP000675881"/>
    </source>
</evidence>
<organism evidence="1 2">
    <name type="scientific">Lepeophtheirus salmonis</name>
    <name type="common">Salmon louse</name>
    <name type="synonym">Caligus salmonis</name>
    <dbReference type="NCBI Taxonomy" id="72036"/>
    <lineage>
        <taxon>Eukaryota</taxon>
        <taxon>Metazoa</taxon>
        <taxon>Ecdysozoa</taxon>
        <taxon>Arthropoda</taxon>
        <taxon>Crustacea</taxon>
        <taxon>Multicrustacea</taxon>
        <taxon>Hexanauplia</taxon>
        <taxon>Copepoda</taxon>
        <taxon>Siphonostomatoida</taxon>
        <taxon>Caligidae</taxon>
        <taxon>Lepeophtheirus</taxon>
    </lineage>
</organism>
<gene>
    <name evidence="1" type="ORF">LSAA_5837</name>
</gene>
<proteinExistence type="predicted"/>
<evidence type="ECO:0000313" key="1">
    <source>
        <dbReference type="EMBL" id="CAF2862080.1"/>
    </source>
</evidence>
<dbReference type="PANTHER" id="PTHR45913">
    <property type="entry name" value="EPM2A-INTERACTING PROTEIN 1"/>
    <property type="match status" value="1"/>
</dbReference>
<dbReference type="EMBL" id="HG994594">
    <property type="protein sequence ID" value="CAF2862080.1"/>
    <property type="molecule type" value="Genomic_DNA"/>
</dbReference>
<dbReference type="PANTHER" id="PTHR45913:SF22">
    <property type="entry name" value="SCAN BOX DOMAIN-CONTAINING PROTEIN"/>
    <property type="match status" value="1"/>
</dbReference>
<reference evidence="1" key="1">
    <citation type="submission" date="2021-02" db="EMBL/GenBank/DDBJ databases">
        <authorList>
            <person name="Bekaert M."/>
        </authorList>
    </citation>
    <scope>NUCLEOTIDE SEQUENCE</scope>
    <source>
        <strain evidence="1">IoA-00</strain>
    </source>
</reference>
<dbReference type="AlphaFoldDB" id="A0A7R8CMA5"/>
<accession>A0A7R8CMA5</accession>